<keyword evidence="1" id="KW-0732">Signal</keyword>
<protein>
    <recommendedName>
        <fullName evidence="4">PKD domain-containing protein</fullName>
    </recommendedName>
</protein>
<dbReference type="Gene3D" id="2.60.40.10">
    <property type="entry name" value="Immunoglobulins"/>
    <property type="match status" value="1"/>
</dbReference>
<dbReference type="InterPro" id="IPR013783">
    <property type="entry name" value="Ig-like_fold"/>
</dbReference>
<keyword evidence="3" id="KW-1015">Disulfide bond</keyword>
<evidence type="ECO:0000259" key="4">
    <source>
        <dbReference type="PROSITE" id="PS50093"/>
    </source>
</evidence>
<dbReference type="SMART" id="SM00089">
    <property type="entry name" value="PKD"/>
    <property type="match status" value="1"/>
</dbReference>
<evidence type="ECO:0000256" key="3">
    <source>
        <dbReference type="ARBA" id="ARBA00023157"/>
    </source>
</evidence>
<organism evidence="5 6">
    <name type="scientific">Candidatus Iainarchaeum sp</name>
    <dbReference type="NCBI Taxonomy" id="3101447"/>
    <lineage>
        <taxon>Archaea</taxon>
        <taxon>Candidatus Iainarchaeota</taxon>
        <taxon>Candidatus Iainarchaeia</taxon>
        <taxon>Candidatus Iainarchaeales</taxon>
        <taxon>Candidatus Iainarchaeaceae</taxon>
        <taxon>Candidatus Iainarchaeum</taxon>
    </lineage>
</organism>
<dbReference type="InterPro" id="IPR001791">
    <property type="entry name" value="Laminin_G"/>
</dbReference>
<dbReference type="AlphaFoldDB" id="A0A2D6M1P4"/>
<dbReference type="InterPro" id="IPR011936">
    <property type="entry name" value="Myxo_disulph_rpt"/>
</dbReference>
<dbReference type="InterPro" id="IPR000601">
    <property type="entry name" value="PKD_dom"/>
</dbReference>
<dbReference type="SUPFAM" id="SSF49299">
    <property type="entry name" value="PKD domain"/>
    <property type="match status" value="1"/>
</dbReference>
<dbReference type="InterPro" id="IPR022409">
    <property type="entry name" value="PKD/Chitinase_dom"/>
</dbReference>
<dbReference type="GO" id="GO:0004222">
    <property type="term" value="F:metalloendopeptidase activity"/>
    <property type="evidence" value="ECO:0007669"/>
    <property type="project" value="TreeGrafter"/>
</dbReference>
<name>A0A2D6M1P4_9ARCH</name>
<evidence type="ECO:0000256" key="1">
    <source>
        <dbReference type="ARBA" id="ARBA00022729"/>
    </source>
</evidence>
<evidence type="ECO:0000313" key="5">
    <source>
        <dbReference type="EMBL" id="MAG22327.1"/>
    </source>
</evidence>
<dbReference type="NCBIfam" id="TIGR02232">
    <property type="entry name" value="myxo_disulf_rpt"/>
    <property type="match status" value="1"/>
</dbReference>
<dbReference type="Gene3D" id="2.60.120.200">
    <property type="match status" value="1"/>
</dbReference>
<sequence>MKHILFFIFVLVFVIPVYAIDCPVFVSNSNIDIFDLVFVVTHLGSGTGDVADIDSSGMVDITDLVILSQNFGACDSQGGLGGAVFTTEFTDDFLVEPNSNPNIESFQGIVHSNTTYSPTQQPALGYLEGTVAHLPFDTDATDATGRGNNVVLSGNASIISGGKFNGALYLDGTNAYATIPSSDDIKFKKEFSVSFWAKTAETTSKAMINSYEGFGSGSYGFTLEDNGKVRFSMNDGTSRYLDSVVPINDNAYHHIVGIRNGTTGNLILYVDNELQGQVDSGTNDFITYQTGRTRIGTNNGFTTFIAEDIDDLMLFNEALTLVEVDLLYKNAVSSPYYGGTFTSETIYSGPVYGLLVDWSESGSSTFVEISTDNGLNWCNVNRNINFIDPGCPFGANALIKYRVTFTDNTSLDSITISIDDTPAICGDGIIELPEKCDDNNSDNGDGCDSVCQIENGYQCSGEPSNCLQSVPSAEFQGIITPNIVSINPQITVTRVSGVTPFVVQVSAMYTTAGGVARPYEDFEYSWDFGDSSGVETFTHPVTEVLVNANIDQKGPEAAYVYRNPGNYTITLTVKAWNGNNFITETTSQNIVVDLWQGDTRYLDPTNTGVQDGLTEGTAWNNWYEAKSWFIGGDNRKLLIKRGTIVDVTHPTEIIKSGSRLGAYGSGERPVLKIVPELAERKNIFLRLWVNTSDIVQDTIIQDIVFNGNSQDVKSYQVIKTQLGTNGGGILSDNYVLDSKFINDGPGTLAGMNTANRAGFWNTDFIRGDNGGQSIHASGNEQWFFVVGGNFLGGNGHRILDHYIYPSGMDNVLFRWIEFGVSESLNFCINNNAKSIEYYWLIDGVDCYGTSNGLDWGVAASNPNPDSKFDHFIVQNSAIHDSGYIENGQGYGLMGNRIKRLTLRDNVFYGHKYRQVNISSSTLELKMYRNNFYIDKAQLPIRFSPNQKLELYDNQIVHLTDDTSKQALHLPLAYSDLWSFERNNYWVPNQTDIFADSQTSVKKDLQSWQSDLGFDLQGSSVNPNWTDPLNGDFSTN</sequence>
<dbReference type="InterPro" id="IPR018247">
    <property type="entry name" value="EF_Hand_1_Ca_BS"/>
</dbReference>
<dbReference type="PROSITE" id="PS00018">
    <property type="entry name" value="EF_HAND_1"/>
    <property type="match status" value="1"/>
</dbReference>
<dbReference type="GO" id="GO:0006508">
    <property type="term" value="P:proteolysis"/>
    <property type="evidence" value="ECO:0007669"/>
    <property type="project" value="TreeGrafter"/>
</dbReference>
<proteinExistence type="predicted"/>
<evidence type="ECO:0000313" key="6">
    <source>
        <dbReference type="Proteomes" id="UP000226592"/>
    </source>
</evidence>
<dbReference type="Proteomes" id="UP000226592">
    <property type="component" value="Unassembled WGS sequence"/>
</dbReference>
<dbReference type="PROSITE" id="PS50093">
    <property type="entry name" value="PKD"/>
    <property type="match status" value="1"/>
</dbReference>
<gene>
    <name evidence="5" type="ORF">CL943_03420</name>
</gene>
<feature type="domain" description="PKD" evidence="4">
    <location>
        <begin position="524"/>
        <end position="573"/>
    </location>
</feature>
<dbReference type="EMBL" id="NZBU01000010">
    <property type="protein sequence ID" value="MAG22327.1"/>
    <property type="molecule type" value="Genomic_DNA"/>
</dbReference>
<evidence type="ECO:0000256" key="2">
    <source>
        <dbReference type="ARBA" id="ARBA00022737"/>
    </source>
</evidence>
<dbReference type="GO" id="GO:0005615">
    <property type="term" value="C:extracellular space"/>
    <property type="evidence" value="ECO:0007669"/>
    <property type="project" value="TreeGrafter"/>
</dbReference>
<dbReference type="InterPro" id="IPR013320">
    <property type="entry name" value="ConA-like_dom_sf"/>
</dbReference>
<dbReference type="Pfam" id="PF13385">
    <property type="entry name" value="Laminin_G_3"/>
    <property type="match status" value="1"/>
</dbReference>
<dbReference type="GO" id="GO:0007166">
    <property type="term" value="P:cell surface receptor signaling pathway"/>
    <property type="evidence" value="ECO:0007669"/>
    <property type="project" value="TreeGrafter"/>
</dbReference>
<dbReference type="CDD" id="cd00146">
    <property type="entry name" value="PKD"/>
    <property type="match status" value="1"/>
</dbReference>
<accession>A0A2D6M1P4</accession>
<dbReference type="InterPro" id="IPR043543">
    <property type="entry name" value="PAPPA/PAPPA2"/>
</dbReference>
<dbReference type="SUPFAM" id="SSF49899">
    <property type="entry name" value="Concanavalin A-like lectins/glucanases"/>
    <property type="match status" value="1"/>
</dbReference>
<comment type="caution">
    <text evidence="5">The sequence shown here is derived from an EMBL/GenBank/DDBJ whole genome shotgun (WGS) entry which is preliminary data.</text>
</comment>
<keyword evidence="2" id="KW-0677">Repeat</keyword>
<reference evidence="6" key="1">
    <citation type="submission" date="2017-09" db="EMBL/GenBank/DDBJ databases">
        <title>The Reconstruction of 2,631 Draft Metagenome-Assembled Genomes from the Global Oceans.</title>
        <authorList>
            <person name="Tully B.J."/>
            <person name="Graham E.D."/>
            <person name="Heidelberg J.F."/>
        </authorList>
    </citation>
    <scope>NUCLEOTIDE SEQUENCE [LARGE SCALE GENOMIC DNA]</scope>
</reference>
<dbReference type="PANTHER" id="PTHR46130">
    <property type="entry name" value="LAMGL DOMAIN-CONTAINING PROTEIN"/>
    <property type="match status" value="1"/>
</dbReference>
<dbReference type="PANTHER" id="PTHR46130:SF3">
    <property type="entry name" value="CHROMOSOME UNDETERMINED SCAFFOLD_33, WHOLE GENOME SHOTGUN SEQUENCE"/>
    <property type="match status" value="1"/>
</dbReference>
<dbReference type="InterPro" id="IPR035986">
    <property type="entry name" value="PKD_dom_sf"/>
</dbReference>
<dbReference type="CDD" id="cd00110">
    <property type="entry name" value="LamG"/>
    <property type="match status" value="1"/>
</dbReference>